<dbReference type="SUPFAM" id="SSF52266">
    <property type="entry name" value="SGNH hydrolase"/>
    <property type="match status" value="1"/>
</dbReference>
<reference evidence="3" key="1">
    <citation type="journal article" date="2020" name="Stud. Mycol.">
        <title>101 Dothideomycetes genomes: a test case for predicting lifestyles and emergence of pathogens.</title>
        <authorList>
            <person name="Haridas S."/>
            <person name="Albert R."/>
            <person name="Binder M."/>
            <person name="Bloem J."/>
            <person name="Labutti K."/>
            <person name="Salamov A."/>
            <person name="Andreopoulos B."/>
            <person name="Baker S."/>
            <person name="Barry K."/>
            <person name="Bills G."/>
            <person name="Bluhm B."/>
            <person name="Cannon C."/>
            <person name="Castanera R."/>
            <person name="Culley D."/>
            <person name="Daum C."/>
            <person name="Ezra D."/>
            <person name="Gonzalez J."/>
            <person name="Henrissat B."/>
            <person name="Kuo A."/>
            <person name="Liang C."/>
            <person name="Lipzen A."/>
            <person name="Lutzoni F."/>
            <person name="Magnuson J."/>
            <person name="Mondo S."/>
            <person name="Nolan M."/>
            <person name="Ohm R."/>
            <person name="Pangilinan J."/>
            <person name="Park H.-J."/>
            <person name="Ramirez L."/>
            <person name="Alfaro M."/>
            <person name="Sun H."/>
            <person name="Tritt A."/>
            <person name="Yoshinaga Y."/>
            <person name="Zwiers L.-H."/>
            <person name="Turgeon B."/>
            <person name="Goodwin S."/>
            <person name="Spatafora J."/>
            <person name="Crous P."/>
            <person name="Grigoriev I."/>
        </authorList>
    </citation>
    <scope>NUCLEOTIDE SEQUENCE</scope>
    <source>
        <strain evidence="3">CBS 107.79</strain>
    </source>
</reference>
<gene>
    <name evidence="3" type="ORF">BU23DRAFT_660853</name>
</gene>
<dbReference type="InterPro" id="IPR037460">
    <property type="entry name" value="SEST-like"/>
</dbReference>
<dbReference type="AlphaFoldDB" id="A0A6A5UP74"/>
<sequence length="399" mass="43838">MLRGLVLLLTAALATSSIHSPPEQLPPEATQTTKFPWIQKFASIGDSYSAGLGAGNRLDFYCSRYAKSYPNILHTSLLGSNEHRTHQFLSCSGQTSTEILETQVPALHDDLDLLTISAGGNDIGLSPILSNCVYQFYMASEDACKTSIAEAAQRIASGELCKNITKLIKAAKPKMHPTHGVIYVTGYAGFFGIDDTACDNVTWAVWSRVESSKQYLKLELRAALNEMVRAVNTVLTSVVADAGPNVRFIDYNTYIEALRGRYCEAGVVEPAPNRPALAFYEWDTVDPGEDPKRLRNRTGEDVPKGSFEGDIAEWINKTLQEHPEWEFEEGKGFVNKTKAGEEVGGEGAVGDTIHWLLPDSWKRVFHLRPEGHEVVARLVVEDLGRKGPGKGGEVEVLEL</sequence>
<feature type="chain" id="PRO_5025478357" evidence="1">
    <location>
        <begin position="17"/>
        <end position="399"/>
    </location>
</feature>
<keyword evidence="3" id="KW-0378">Hydrolase</keyword>
<keyword evidence="1" id="KW-0732">Signal</keyword>
<feature type="signal peptide" evidence="1">
    <location>
        <begin position="1"/>
        <end position="16"/>
    </location>
</feature>
<keyword evidence="4" id="KW-1185">Reference proteome</keyword>
<feature type="domain" description="SGNH hydrolase-type esterase" evidence="2">
    <location>
        <begin position="44"/>
        <end position="239"/>
    </location>
</feature>
<dbReference type="InterPro" id="IPR036514">
    <property type="entry name" value="SGNH_hydro_sf"/>
</dbReference>
<dbReference type="OrthoDB" id="21678at2759"/>
<protein>
    <submittedName>
        <fullName evidence="3">SGNH hydrolase</fullName>
    </submittedName>
</protein>
<evidence type="ECO:0000259" key="2">
    <source>
        <dbReference type="Pfam" id="PF13472"/>
    </source>
</evidence>
<dbReference type="InterPro" id="IPR013830">
    <property type="entry name" value="SGNH_hydro"/>
</dbReference>
<evidence type="ECO:0000313" key="3">
    <source>
        <dbReference type="EMBL" id="KAF1967013.1"/>
    </source>
</evidence>
<evidence type="ECO:0000313" key="4">
    <source>
        <dbReference type="Proteomes" id="UP000800036"/>
    </source>
</evidence>
<dbReference type="Gene3D" id="3.40.50.1110">
    <property type="entry name" value="SGNH hydrolase"/>
    <property type="match status" value="1"/>
</dbReference>
<name>A0A6A5UP74_9PLEO</name>
<proteinExistence type="predicted"/>
<dbReference type="GO" id="GO:0006629">
    <property type="term" value="P:lipid metabolic process"/>
    <property type="evidence" value="ECO:0007669"/>
    <property type="project" value="TreeGrafter"/>
</dbReference>
<dbReference type="Proteomes" id="UP000800036">
    <property type="component" value="Unassembled WGS sequence"/>
</dbReference>
<dbReference type="PANTHER" id="PTHR37981:SF1">
    <property type="entry name" value="SGNH HYDROLASE-TYPE ESTERASE DOMAIN-CONTAINING PROTEIN"/>
    <property type="match status" value="1"/>
</dbReference>
<dbReference type="PANTHER" id="PTHR37981">
    <property type="entry name" value="LIPASE 2"/>
    <property type="match status" value="1"/>
</dbReference>
<organism evidence="3 4">
    <name type="scientific">Bimuria novae-zelandiae CBS 107.79</name>
    <dbReference type="NCBI Taxonomy" id="1447943"/>
    <lineage>
        <taxon>Eukaryota</taxon>
        <taxon>Fungi</taxon>
        <taxon>Dikarya</taxon>
        <taxon>Ascomycota</taxon>
        <taxon>Pezizomycotina</taxon>
        <taxon>Dothideomycetes</taxon>
        <taxon>Pleosporomycetidae</taxon>
        <taxon>Pleosporales</taxon>
        <taxon>Massarineae</taxon>
        <taxon>Didymosphaeriaceae</taxon>
        <taxon>Bimuria</taxon>
    </lineage>
</organism>
<dbReference type="CDD" id="cd01823">
    <property type="entry name" value="SEST_like"/>
    <property type="match status" value="1"/>
</dbReference>
<dbReference type="Pfam" id="PF13472">
    <property type="entry name" value="Lipase_GDSL_2"/>
    <property type="match status" value="1"/>
</dbReference>
<evidence type="ECO:0000256" key="1">
    <source>
        <dbReference type="SAM" id="SignalP"/>
    </source>
</evidence>
<dbReference type="EMBL" id="ML976738">
    <property type="protein sequence ID" value="KAF1967013.1"/>
    <property type="molecule type" value="Genomic_DNA"/>
</dbReference>
<dbReference type="GO" id="GO:0016788">
    <property type="term" value="F:hydrolase activity, acting on ester bonds"/>
    <property type="evidence" value="ECO:0007669"/>
    <property type="project" value="InterPro"/>
</dbReference>
<accession>A0A6A5UP74</accession>